<keyword evidence="3 17" id="KW-0547">Nucleotide-binding</keyword>
<dbReference type="InterPro" id="IPR006142">
    <property type="entry name" value="INTEIN"/>
</dbReference>
<dbReference type="NCBIfam" id="TIGR01443">
    <property type="entry name" value="intein_Cterm"/>
    <property type="match status" value="1"/>
</dbReference>
<dbReference type="Proteomes" id="UP000034078">
    <property type="component" value="Unassembled WGS sequence"/>
</dbReference>
<evidence type="ECO:0000313" key="21">
    <source>
        <dbReference type="Proteomes" id="UP000034078"/>
    </source>
</evidence>
<comment type="similarity">
    <text evidence="1">Belongs to the helicase family. UvrD subfamily.</text>
</comment>
<keyword evidence="5 17" id="KW-0378">Hydrolase</keyword>
<dbReference type="GO" id="GO:0005524">
    <property type="term" value="F:ATP binding"/>
    <property type="evidence" value="ECO:0007669"/>
    <property type="project" value="UniProtKB-UniRule"/>
</dbReference>
<dbReference type="GO" id="GO:0016539">
    <property type="term" value="P:intein-mediated protein splicing"/>
    <property type="evidence" value="ECO:0007669"/>
    <property type="project" value="InterPro"/>
</dbReference>
<keyword evidence="7" id="KW-0068">Autocatalytic cleavage</keyword>
<dbReference type="SUPFAM" id="SSF51294">
    <property type="entry name" value="Hedgehog/intein (Hint) domain"/>
    <property type="match status" value="1"/>
</dbReference>
<evidence type="ECO:0000313" key="20">
    <source>
        <dbReference type="EMBL" id="KKU01116.1"/>
    </source>
</evidence>
<keyword evidence="13" id="KW-0413">Isomerase</keyword>
<keyword evidence="9 17" id="KW-0067">ATP-binding</keyword>
<evidence type="ECO:0000256" key="7">
    <source>
        <dbReference type="ARBA" id="ARBA00022813"/>
    </source>
</evidence>
<dbReference type="Pfam" id="PF12705">
    <property type="entry name" value="PDDEXK_1"/>
    <property type="match status" value="1"/>
</dbReference>
<evidence type="ECO:0000256" key="14">
    <source>
        <dbReference type="ARBA" id="ARBA00034617"/>
    </source>
</evidence>
<keyword evidence="12" id="KW-0234">DNA repair</keyword>
<dbReference type="InterPro" id="IPR006141">
    <property type="entry name" value="Intein_N"/>
</dbReference>
<evidence type="ECO:0000256" key="15">
    <source>
        <dbReference type="ARBA" id="ARBA00034808"/>
    </source>
</evidence>
<evidence type="ECO:0000256" key="9">
    <source>
        <dbReference type="ARBA" id="ARBA00022840"/>
    </source>
</evidence>
<keyword evidence="8" id="KW-0269">Exonuclease</keyword>
<dbReference type="PROSITE" id="PS50818">
    <property type="entry name" value="INTEIN_C_TER"/>
    <property type="match status" value="1"/>
</dbReference>
<evidence type="ECO:0000256" key="5">
    <source>
        <dbReference type="ARBA" id="ARBA00022801"/>
    </source>
</evidence>
<comment type="caution">
    <text evidence="20">The sequence shown here is derived from an EMBL/GenBank/DDBJ whole genome shotgun (WGS) entry which is preliminary data.</text>
</comment>
<evidence type="ECO:0000256" key="12">
    <source>
        <dbReference type="ARBA" id="ARBA00023204"/>
    </source>
</evidence>
<dbReference type="EMBL" id="LCKO01000002">
    <property type="protein sequence ID" value="KKU01116.1"/>
    <property type="molecule type" value="Genomic_DNA"/>
</dbReference>
<keyword evidence="4" id="KW-0227">DNA damage</keyword>
<dbReference type="Gene3D" id="2.170.16.10">
    <property type="entry name" value="Hedgehog/Intein (Hint) domain"/>
    <property type="match status" value="2"/>
</dbReference>
<keyword evidence="11" id="KW-0238">DNA-binding</keyword>
<feature type="binding site" evidence="17">
    <location>
        <begin position="42"/>
        <end position="49"/>
    </location>
    <ligand>
        <name>ATP</name>
        <dbReference type="ChEBI" id="CHEBI:30616"/>
    </ligand>
</feature>
<dbReference type="GO" id="GO:0004527">
    <property type="term" value="F:exonuclease activity"/>
    <property type="evidence" value="ECO:0007669"/>
    <property type="project" value="UniProtKB-KW"/>
</dbReference>
<evidence type="ECO:0000256" key="2">
    <source>
        <dbReference type="ARBA" id="ARBA00022722"/>
    </source>
</evidence>
<evidence type="ECO:0000256" key="11">
    <source>
        <dbReference type="ARBA" id="ARBA00023125"/>
    </source>
</evidence>
<dbReference type="PRINTS" id="PR00379">
    <property type="entry name" value="INTEIN"/>
</dbReference>
<evidence type="ECO:0000256" key="13">
    <source>
        <dbReference type="ARBA" id="ARBA00023235"/>
    </source>
</evidence>
<feature type="domain" description="UvrD-like helicase ATP-binding" evidence="18">
    <location>
        <begin position="21"/>
        <end position="344"/>
    </location>
</feature>
<dbReference type="GO" id="GO:0005829">
    <property type="term" value="C:cytosol"/>
    <property type="evidence" value="ECO:0007669"/>
    <property type="project" value="TreeGrafter"/>
</dbReference>
<evidence type="ECO:0000256" key="3">
    <source>
        <dbReference type="ARBA" id="ARBA00022741"/>
    </source>
</evidence>
<dbReference type="InterPro" id="IPR030934">
    <property type="entry name" value="Intein_C"/>
</dbReference>
<organism evidence="20 21">
    <name type="scientific">Candidatus Collierbacteria bacterium GW2011_GWB2_45_17</name>
    <dbReference type="NCBI Taxonomy" id="1618388"/>
    <lineage>
        <taxon>Bacteria</taxon>
        <taxon>Candidatus Collieribacteriota</taxon>
    </lineage>
</organism>
<dbReference type="PANTHER" id="PTHR11070:SF2">
    <property type="entry name" value="ATP-DEPENDENT DNA HELICASE SRS2"/>
    <property type="match status" value="1"/>
</dbReference>
<proteinExistence type="inferred from homology"/>
<dbReference type="InterPro" id="IPR003586">
    <property type="entry name" value="Hint_dom_C"/>
</dbReference>
<evidence type="ECO:0000256" key="16">
    <source>
        <dbReference type="ARBA" id="ARBA00048988"/>
    </source>
</evidence>
<dbReference type="InterPro" id="IPR011604">
    <property type="entry name" value="PDDEXK-like_dom_sf"/>
</dbReference>
<dbReference type="Gene3D" id="1.10.486.10">
    <property type="entry name" value="PCRA, domain 4"/>
    <property type="match status" value="1"/>
</dbReference>
<evidence type="ECO:0000256" key="8">
    <source>
        <dbReference type="ARBA" id="ARBA00022839"/>
    </source>
</evidence>
<dbReference type="EC" id="5.6.2.4" evidence="15"/>
<dbReference type="GO" id="GO:0003677">
    <property type="term" value="F:DNA binding"/>
    <property type="evidence" value="ECO:0007669"/>
    <property type="project" value="UniProtKB-KW"/>
</dbReference>
<dbReference type="Pfam" id="PF00580">
    <property type="entry name" value="UvrD-helicase"/>
    <property type="match status" value="1"/>
</dbReference>
<name>A0A837IHN2_9BACT</name>
<dbReference type="PROSITE" id="PS51217">
    <property type="entry name" value="UVRD_HELICASE_CTER"/>
    <property type="match status" value="1"/>
</dbReference>
<dbReference type="InterPro" id="IPR027417">
    <property type="entry name" value="P-loop_NTPase"/>
</dbReference>
<protein>
    <recommendedName>
        <fullName evidence="15">DNA 3'-5' helicase</fullName>
        <ecNumber evidence="15">5.6.2.4</ecNumber>
    </recommendedName>
</protein>
<dbReference type="SUPFAM" id="SSF52540">
    <property type="entry name" value="P-loop containing nucleoside triphosphate hydrolases"/>
    <property type="match status" value="2"/>
</dbReference>
<dbReference type="Pfam" id="PF13361">
    <property type="entry name" value="UvrD_C"/>
    <property type="match status" value="1"/>
</dbReference>
<evidence type="ECO:0000256" key="17">
    <source>
        <dbReference type="PROSITE-ProRule" id="PRU00560"/>
    </source>
</evidence>
<keyword evidence="2" id="KW-0540">Nuclease</keyword>
<dbReference type="Gene3D" id="3.40.50.300">
    <property type="entry name" value="P-loop containing nucleotide triphosphate hydrolases"/>
    <property type="match status" value="2"/>
</dbReference>
<reference evidence="20 21" key="1">
    <citation type="journal article" date="2015" name="Nature">
        <title>rRNA introns, odd ribosomes, and small enigmatic genomes across a large radiation of phyla.</title>
        <authorList>
            <person name="Brown C.T."/>
            <person name="Hug L.A."/>
            <person name="Thomas B.C."/>
            <person name="Sharon I."/>
            <person name="Castelle C.J."/>
            <person name="Singh A."/>
            <person name="Wilkins M.J."/>
            <person name="Williams K.H."/>
            <person name="Banfield J.F."/>
        </authorList>
    </citation>
    <scope>NUCLEOTIDE SEQUENCE [LARGE SCALE GENOMIC DNA]</scope>
</reference>
<dbReference type="GO" id="GO:0000725">
    <property type="term" value="P:recombinational repair"/>
    <property type="evidence" value="ECO:0007669"/>
    <property type="project" value="TreeGrafter"/>
</dbReference>
<evidence type="ECO:0000256" key="10">
    <source>
        <dbReference type="ARBA" id="ARBA00023000"/>
    </source>
</evidence>
<dbReference type="GO" id="GO:0043138">
    <property type="term" value="F:3'-5' DNA helicase activity"/>
    <property type="evidence" value="ECO:0007669"/>
    <property type="project" value="UniProtKB-EC"/>
</dbReference>
<evidence type="ECO:0000256" key="1">
    <source>
        <dbReference type="ARBA" id="ARBA00009922"/>
    </source>
</evidence>
<dbReference type="InterPro" id="IPR036844">
    <property type="entry name" value="Hint_dom_sf"/>
</dbReference>
<evidence type="ECO:0000256" key="4">
    <source>
        <dbReference type="ARBA" id="ARBA00022763"/>
    </source>
</evidence>
<comment type="catalytic activity">
    <reaction evidence="14">
        <text>Couples ATP hydrolysis with the unwinding of duplex DNA by translocating in the 3'-5' direction.</text>
        <dbReference type="EC" id="5.6.2.4"/>
    </reaction>
</comment>
<dbReference type="InterPro" id="IPR038726">
    <property type="entry name" value="PDDEXK_AddAB-type"/>
</dbReference>
<accession>A0A837IHN2</accession>
<dbReference type="Gene3D" id="1.10.10.160">
    <property type="match status" value="1"/>
</dbReference>
<dbReference type="InterPro" id="IPR003587">
    <property type="entry name" value="Hint_dom_N"/>
</dbReference>
<keyword evidence="6 17" id="KW-0347">Helicase</keyword>
<dbReference type="GO" id="GO:0033202">
    <property type="term" value="C:DNA helicase complex"/>
    <property type="evidence" value="ECO:0007669"/>
    <property type="project" value="TreeGrafter"/>
</dbReference>
<keyword evidence="10" id="KW-0651">Protein splicing</keyword>
<dbReference type="Gene3D" id="3.90.320.10">
    <property type="match status" value="1"/>
</dbReference>
<dbReference type="CDD" id="cd17932">
    <property type="entry name" value="DEXQc_UvrD"/>
    <property type="match status" value="1"/>
</dbReference>
<dbReference type="NCBIfam" id="TIGR01445">
    <property type="entry name" value="intein_Nterm"/>
    <property type="match status" value="1"/>
</dbReference>
<evidence type="ECO:0000256" key="6">
    <source>
        <dbReference type="ARBA" id="ARBA00022806"/>
    </source>
</evidence>
<dbReference type="PROSITE" id="PS51198">
    <property type="entry name" value="UVRD_HELICASE_ATP_BIND"/>
    <property type="match status" value="1"/>
</dbReference>
<sequence>MTFFDIQLGMPVTVAFESAYRKLNPTQKKAVDSIEGPVLVLAGPGTGKTQVLTVRIANILKETDTEPSSILALTYTDAAAREMKERLISLIGQDGYYVKIGTFHALCNEIIADNPDRFARPAGMQNVTELERVNLISEVLEKNSFKLLKPVNAPLMYVKDIIGSISILKREGITLKKFSELVSILKDEFEIEKGGMSKTARTERETLVNKNIDLLFIYEKYQEKLKALGRLDFEDMINWVVEAFENDADFLQQYEENFQYILVDEYQDTNSAQNRLVFALSSFWGERSNIFCVGDNNQCLPGDTKINTAGGEKNIKDIQIGESVLSAVGKGYTSYIKVTNVFSQTKKVRLITLTTESGKTVTATDNHKMFCYIPPREETSYWYNYLMFKEGVGWRLGITRGLSIRLKTESGADKIVGIASHNTEWEARCAETIYSLKYQIPTIVFQPRGGKVSQEYIKVIFAEFDTLSNAKRLADDLGINLMEPHYSREATTLGKGRVKINFMMCSRSYRTKYAKVGLLEHPEVLHEINIQTSNKKVLDKLSKLGFKLKNKNIGKGFRITSTDIKQLFSIAENLERELPGFIDIKSSIGTNSIQHRSARVMQMGNLLIGNYLPVLNGFEIKYEKIISRTEEIKVKTVFDLEVTPSHNFIANGIVVHNSIFRFQGASKENLLAFEKRFPGHTSVKLVDNYRSTPSLLQSSAALMGETPLNPKVKYRDVLVKTAKFSSSVLEDEFVCRSIKQKIKKGIPPEEMAVIVKENRDIDNLINIFKQKNIPYRLEGGTDVLRTPLVGQFLKILKVVTGLQGPVDDIDLFTILNYPYLGLKPLPILRAARYAHENRKTLVDSLQDAHPEIDRELIEKFNLLVSWNSRSASHTLPEMFQIIFQESGLLDYVLALPQPIIELNRFGTLYEDVKAQAAATSGLDIFGYVFNLGIMEENGLKLPEQTLVSDTKAVTLTTAHKAKGLEWKLVYIYRFADTHWGNTSRRQMIKLPPGIINEQDVSKEDKNAEERRLFYVAMTRAKQELYIVGSTKYSSSVKMVYPSLFLSDLPKETIKKIKTLGLEKKAAKILASLMQVPIAPTIHEGEKEYLLQIIKDFKLSPTALNTFLKCPYKFKLDNLYKIPRAKAPPMCFGTAVHFALERLYLGLNNGEKLESKKDFLRDFEVALAREVLTEAEYKTRLEHGREILSAYYDRYEKEFEPSLFTEKKFGDSLSSSVMLGDIPLSGKADRIDLTSKEDKHVRFTDYKTGAPKSRNEIEGNTKNSDGDYKRQLVFYTILADLDKSFKYKVVQSVIDFIEPDKGGVFKREHFNITEEEVGELKEVIKASVADIRKLKFDRTTVYTTCATCEFKNHCWPNGVPLDT</sequence>
<dbReference type="PROSITE" id="PS50817">
    <property type="entry name" value="INTEIN_N_TER"/>
    <property type="match status" value="1"/>
</dbReference>
<dbReference type="SMART" id="SM00305">
    <property type="entry name" value="HintC"/>
    <property type="match status" value="1"/>
</dbReference>
<evidence type="ECO:0000259" key="19">
    <source>
        <dbReference type="PROSITE" id="PS51217"/>
    </source>
</evidence>
<dbReference type="SMART" id="SM00306">
    <property type="entry name" value="HintN"/>
    <property type="match status" value="1"/>
</dbReference>
<dbReference type="InterPro" id="IPR014017">
    <property type="entry name" value="DNA_helicase_UvrD-like_C"/>
</dbReference>
<dbReference type="PANTHER" id="PTHR11070">
    <property type="entry name" value="UVRD / RECB / PCRA DNA HELICASE FAMILY MEMBER"/>
    <property type="match status" value="1"/>
</dbReference>
<dbReference type="CDD" id="cd00081">
    <property type="entry name" value="Hint"/>
    <property type="match status" value="2"/>
</dbReference>
<feature type="domain" description="UvrD-like helicase C-terminal" evidence="19">
    <location>
        <begin position="686"/>
        <end position="963"/>
    </location>
</feature>
<dbReference type="InterPro" id="IPR000212">
    <property type="entry name" value="DNA_helicase_UvrD/REP"/>
</dbReference>
<dbReference type="InterPro" id="IPR013986">
    <property type="entry name" value="DExx_box_DNA_helicase_dom_sf"/>
</dbReference>
<gene>
    <name evidence="20" type="ORF">UX01_C0002G0082</name>
</gene>
<evidence type="ECO:0000259" key="18">
    <source>
        <dbReference type="PROSITE" id="PS51198"/>
    </source>
</evidence>
<dbReference type="InterPro" id="IPR014016">
    <property type="entry name" value="UvrD-like_ATP-bd"/>
</dbReference>
<comment type="catalytic activity">
    <reaction evidence="16">
        <text>ATP + H2O = ADP + phosphate + H(+)</text>
        <dbReference type="Rhea" id="RHEA:13065"/>
        <dbReference type="ChEBI" id="CHEBI:15377"/>
        <dbReference type="ChEBI" id="CHEBI:15378"/>
        <dbReference type="ChEBI" id="CHEBI:30616"/>
        <dbReference type="ChEBI" id="CHEBI:43474"/>
        <dbReference type="ChEBI" id="CHEBI:456216"/>
        <dbReference type="EC" id="5.6.2.4"/>
    </reaction>
</comment>
<dbReference type="Pfam" id="PF14890">
    <property type="entry name" value="Intein_splicing"/>
    <property type="match status" value="1"/>
</dbReference>